<name>A0A1E1LWS1_RHYSE</name>
<dbReference type="EMBL" id="FJVC01000032">
    <property type="protein sequence ID" value="CZT41301.1"/>
    <property type="molecule type" value="Genomic_DNA"/>
</dbReference>
<proteinExistence type="predicted"/>
<evidence type="ECO:0000313" key="1">
    <source>
        <dbReference type="EMBL" id="CZT41301.1"/>
    </source>
</evidence>
<sequence>MSSLESGIWKKVKSQPMFREHKTKPLGMAQLRTLSPIETLEFGLESLSLVVERNETVRVRSRRDILPRGDEMKCYLRLRLNRPRRLCLVVSFLILSFDFDYRFRNSVSGIWWLQAFGFSGLRNLAARPGVEIKNRTR</sequence>
<organism evidence="1 2">
    <name type="scientific">Rhynchosporium secalis</name>
    <name type="common">Barley scald fungus</name>
    <dbReference type="NCBI Taxonomy" id="38038"/>
    <lineage>
        <taxon>Eukaryota</taxon>
        <taxon>Fungi</taxon>
        <taxon>Dikarya</taxon>
        <taxon>Ascomycota</taxon>
        <taxon>Pezizomycotina</taxon>
        <taxon>Leotiomycetes</taxon>
        <taxon>Helotiales</taxon>
        <taxon>Ploettnerulaceae</taxon>
        <taxon>Rhynchosporium</taxon>
    </lineage>
</organism>
<reference evidence="2" key="1">
    <citation type="submission" date="2016-03" db="EMBL/GenBank/DDBJ databases">
        <authorList>
            <person name="Guldener U."/>
        </authorList>
    </citation>
    <scope>NUCLEOTIDE SEQUENCE [LARGE SCALE GENOMIC DNA]</scope>
</reference>
<evidence type="ECO:0000313" key="2">
    <source>
        <dbReference type="Proteomes" id="UP000177625"/>
    </source>
</evidence>
<protein>
    <submittedName>
        <fullName evidence="1">Uncharacterized protein</fullName>
    </submittedName>
</protein>
<accession>A0A1E1LWS1</accession>
<dbReference type="Proteomes" id="UP000177625">
    <property type="component" value="Unassembled WGS sequence"/>
</dbReference>
<gene>
    <name evidence="1" type="ORF">RSE6_01023</name>
</gene>
<dbReference type="AlphaFoldDB" id="A0A1E1LWS1"/>
<keyword evidence="2" id="KW-1185">Reference proteome</keyword>